<dbReference type="AlphaFoldDB" id="A0A1H6M6R0"/>
<accession>A0A1H6M6R0</accession>
<dbReference type="InterPro" id="IPR051474">
    <property type="entry name" value="Anti-sigma-K/W_factor"/>
</dbReference>
<evidence type="ECO:0000256" key="2">
    <source>
        <dbReference type="ARBA" id="ARBA00022692"/>
    </source>
</evidence>
<evidence type="ECO:0000256" key="5">
    <source>
        <dbReference type="ARBA" id="ARBA00023136"/>
    </source>
</evidence>
<evidence type="ECO:0000256" key="6">
    <source>
        <dbReference type="ARBA" id="ARBA00023163"/>
    </source>
</evidence>
<protein>
    <submittedName>
        <fullName evidence="9">Putative zinc-finger</fullName>
    </submittedName>
</protein>
<dbReference type="InterPro" id="IPR041916">
    <property type="entry name" value="Anti_sigma_zinc_sf"/>
</dbReference>
<feature type="transmembrane region" description="Helical" evidence="7">
    <location>
        <begin position="88"/>
        <end position="109"/>
    </location>
</feature>
<comment type="subcellular location">
    <subcellularLocation>
        <location evidence="1">Cell membrane</location>
        <topology evidence="1">Single-pass membrane protein</topology>
    </subcellularLocation>
</comment>
<keyword evidence="6" id="KW-0804">Transcription</keyword>
<evidence type="ECO:0000256" key="4">
    <source>
        <dbReference type="ARBA" id="ARBA00023015"/>
    </source>
</evidence>
<dbReference type="STRING" id="370526.SAMN04489835_5838"/>
<dbReference type="GO" id="GO:0006417">
    <property type="term" value="P:regulation of translation"/>
    <property type="evidence" value="ECO:0007669"/>
    <property type="project" value="TreeGrafter"/>
</dbReference>
<dbReference type="InterPro" id="IPR027383">
    <property type="entry name" value="Znf_put"/>
</dbReference>
<dbReference type="OrthoDB" id="5242431at2"/>
<keyword evidence="9" id="KW-0863">Zinc-finger</keyword>
<proteinExistence type="predicted"/>
<keyword evidence="9" id="KW-0862">Zinc</keyword>
<keyword evidence="3 7" id="KW-1133">Transmembrane helix</keyword>
<evidence type="ECO:0000256" key="7">
    <source>
        <dbReference type="SAM" id="Phobius"/>
    </source>
</evidence>
<dbReference type="Pfam" id="PF13490">
    <property type="entry name" value="zf-HC2"/>
    <property type="match status" value="1"/>
</dbReference>
<feature type="domain" description="Putative zinc-finger" evidence="8">
    <location>
        <begin position="11"/>
        <end position="36"/>
    </location>
</feature>
<keyword evidence="5 7" id="KW-0472">Membrane</keyword>
<keyword evidence="2 7" id="KW-0812">Transmembrane</keyword>
<dbReference type="GO" id="GO:0008270">
    <property type="term" value="F:zinc ion binding"/>
    <property type="evidence" value="ECO:0007669"/>
    <property type="project" value="UniProtKB-KW"/>
</dbReference>
<dbReference type="Gene3D" id="1.10.10.1320">
    <property type="entry name" value="Anti-sigma factor, zinc-finger domain"/>
    <property type="match status" value="1"/>
</dbReference>
<evidence type="ECO:0000256" key="1">
    <source>
        <dbReference type="ARBA" id="ARBA00004162"/>
    </source>
</evidence>
<evidence type="ECO:0000313" key="9">
    <source>
        <dbReference type="EMBL" id="SEH93060.1"/>
    </source>
</evidence>
<sequence>MTDSYVTWDAAYVLGSLSSEERRAYEAHLKTCASCRAAVAELSGIPALLGKIGPDAFTDLDPAHAEPPAELLDTLLDKVRARRRRTRWLATAAVGAAAAVLAVGLVLVIRPDAFGLGSDAPPQASGQQLEMNKVSETPINATVSMTGYGWGTRIDMACSYGDWGQSGGDPQNLAMVVVGHDGSRNQVATWLGLSGATALPSANTPLQMHEIAAVQLVSPDSGKVLLERPV</sequence>
<dbReference type="PANTHER" id="PTHR37461:SF1">
    <property type="entry name" value="ANTI-SIGMA-K FACTOR RSKA"/>
    <property type="match status" value="1"/>
</dbReference>
<keyword evidence="9" id="KW-0479">Metal-binding</keyword>
<dbReference type="GO" id="GO:0005886">
    <property type="term" value="C:plasma membrane"/>
    <property type="evidence" value="ECO:0007669"/>
    <property type="project" value="UniProtKB-SubCell"/>
</dbReference>
<reference evidence="10" key="1">
    <citation type="submission" date="2016-10" db="EMBL/GenBank/DDBJ databases">
        <authorList>
            <person name="Varghese N."/>
            <person name="Submissions S."/>
        </authorList>
    </citation>
    <scope>NUCLEOTIDE SEQUENCE [LARGE SCALE GENOMIC DNA]</scope>
    <source>
        <strain evidence="10">DSM 45405</strain>
    </source>
</reference>
<dbReference type="PANTHER" id="PTHR37461">
    <property type="entry name" value="ANTI-SIGMA-K FACTOR RSKA"/>
    <property type="match status" value="1"/>
</dbReference>
<evidence type="ECO:0000313" key="10">
    <source>
        <dbReference type="Proteomes" id="UP000182915"/>
    </source>
</evidence>
<name>A0A1H6M6R0_MYCRU</name>
<gene>
    <name evidence="9" type="ORF">SAMN04489835_5838</name>
</gene>
<keyword evidence="10" id="KW-1185">Reference proteome</keyword>
<keyword evidence="4" id="KW-0805">Transcription regulation</keyword>
<dbReference type="Proteomes" id="UP000182915">
    <property type="component" value="Chromosome I"/>
</dbReference>
<dbReference type="EMBL" id="LT629971">
    <property type="protein sequence ID" value="SEH93060.1"/>
    <property type="molecule type" value="Genomic_DNA"/>
</dbReference>
<evidence type="ECO:0000256" key="3">
    <source>
        <dbReference type="ARBA" id="ARBA00022989"/>
    </source>
</evidence>
<dbReference type="GO" id="GO:0016989">
    <property type="term" value="F:sigma factor antagonist activity"/>
    <property type="evidence" value="ECO:0007669"/>
    <property type="project" value="TreeGrafter"/>
</dbReference>
<organism evidence="9 10">
    <name type="scientific">Mycolicibacterium rutilum</name>
    <name type="common">Mycobacterium rutilum</name>
    <dbReference type="NCBI Taxonomy" id="370526"/>
    <lineage>
        <taxon>Bacteria</taxon>
        <taxon>Bacillati</taxon>
        <taxon>Actinomycetota</taxon>
        <taxon>Actinomycetes</taxon>
        <taxon>Mycobacteriales</taxon>
        <taxon>Mycobacteriaceae</taxon>
        <taxon>Mycolicibacterium</taxon>
    </lineage>
</organism>
<evidence type="ECO:0000259" key="8">
    <source>
        <dbReference type="Pfam" id="PF13490"/>
    </source>
</evidence>
<dbReference type="RefSeq" id="WP_083410181.1">
    <property type="nucleotide sequence ID" value="NZ_LT629971.1"/>
</dbReference>